<dbReference type="Gene3D" id="3.40.80.10">
    <property type="entry name" value="Peptidoglycan recognition protein-like"/>
    <property type="match status" value="1"/>
</dbReference>
<protein>
    <recommendedName>
        <fullName evidence="2">Peptidoglycan recognition protein family domain-containing protein</fullName>
    </recommendedName>
</protein>
<reference evidence="3 4" key="1">
    <citation type="submission" date="2017-03" db="EMBL/GenBank/DDBJ databases">
        <title>Draft genome sequence of Streptomyces scabrisporus NF3, endophyte isolated from Amphipterygium adstringens.</title>
        <authorList>
            <person name="Vazquez M."/>
            <person name="Ceapa C.D."/>
            <person name="Rodriguez Luna D."/>
            <person name="Sanchez Esquivel S."/>
        </authorList>
    </citation>
    <scope>NUCLEOTIDE SEQUENCE [LARGE SCALE GENOMIC DNA]</scope>
    <source>
        <strain evidence="3 4">NF3</strain>
    </source>
</reference>
<organism evidence="3 4">
    <name type="scientific">Embleya scabrispora</name>
    <dbReference type="NCBI Taxonomy" id="159449"/>
    <lineage>
        <taxon>Bacteria</taxon>
        <taxon>Bacillati</taxon>
        <taxon>Actinomycetota</taxon>
        <taxon>Actinomycetes</taxon>
        <taxon>Kitasatosporales</taxon>
        <taxon>Streptomycetaceae</taxon>
        <taxon>Embleya</taxon>
    </lineage>
</organism>
<dbReference type="GO" id="GO:0008270">
    <property type="term" value="F:zinc ion binding"/>
    <property type="evidence" value="ECO:0007669"/>
    <property type="project" value="InterPro"/>
</dbReference>
<keyword evidence="4" id="KW-1185">Reference proteome</keyword>
<dbReference type="STRING" id="159449.B4N89_18635"/>
<evidence type="ECO:0000259" key="2">
    <source>
        <dbReference type="SMART" id="SM00701"/>
    </source>
</evidence>
<dbReference type="InterPro" id="IPR002502">
    <property type="entry name" value="Amidase_domain"/>
</dbReference>
<dbReference type="InterPro" id="IPR036505">
    <property type="entry name" value="Amidase/PGRP_sf"/>
</dbReference>
<evidence type="ECO:0000313" key="4">
    <source>
        <dbReference type="Proteomes" id="UP000190037"/>
    </source>
</evidence>
<dbReference type="Pfam" id="PF01510">
    <property type="entry name" value="Amidase_2"/>
    <property type="match status" value="1"/>
</dbReference>
<dbReference type="PANTHER" id="PTHR11022">
    <property type="entry name" value="PEPTIDOGLYCAN RECOGNITION PROTEIN"/>
    <property type="match status" value="1"/>
</dbReference>
<gene>
    <name evidence="3" type="ORF">B4N89_18635</name>
</gene>
<dbReference type="SMART" id="SM00701">
    <property type="entry name" value="PGRP"/>
    <property type="match status" value="1"/>
</dbReference>
<feature type="domain" description="Peptidoglycan recognition protein family" evidence="2">
    <location>
        <begin position="214"/>
        <end position="362"/>
    </location>
</feature>
<dbReference type="AlphaFoldDB" id="A0A1T3P164"/>
<sequence>MGVIAAFGTSVVADRAPERLHRPRWRGPPVFTRIVLSIVALAVPTVLAGPPAQADAGPSTPGTTITLPLTGIEQESDLAAPREGRTGVLTAQRDTAAFSLLGVTWADPDPAAGTRVAVHVRTRTGGVWSPWHALHASGDGIGPDEGRVRGGTEPFWAGRSDGVQIRVGVLAGALPADLRAELVDPGESIVDRMPPRRTKPDRVDGRVKGRAERPAIVARRDWGADESLRDTKFKYTGTVRAAFVHHTADGNDFPCSDSAKVLRSIYRYHVQTNGWADVGYNFLVDQCGTVFEGRAGGVDKPVLGAHTLGFNTDSMGVAAMGTYTSAEPPGPMLIALSGLIAWKLGLDDRDPAGRVTLTSSDSGSRYPKGSTHSFDVISGHRDAFNTECPGQALYEQLPAIRKDVAVRLG</sequence>
<dbReference type="GO" id="GO:0008745">
    <property type="term" value="F:N-acetylmuramoyl-L-alanine amidase activity"/>
    <property type="evidence" value="ECO:0007669"/>
    <property type="project" value="InterPro"/>
</dbReference>
<dbReference type="PANTHER" id="PTHR11022:SF41">
    <property type="entry name" value="PEPTIDOGLYCAN-RECOGNITION PROTEIN LC-RELATED"/>
    <property type="match status" value="1"/>
</dbReference>
<accession>A0A1T3P164</accession>
<dbReference type="Proteomes" id="UP000190037">
    <property type="component" value="Unassembled WGS sequence"/>
</dbReference>
<dbReference type="CDD" id="cd06583">
    <property type="entry name" value="PGRP"/>
    <property type="match status" value="1"/>
</dbReference>
<evidence type="ECO:0000313" key="3">
    <source>
        <dbReference type="EMBL" id="OPC82692.1"/>
    </source>
</evidence>
<comment type="caution">
    <text evidence="3">The sequence shown here is derived from an EMBL/GenBank/DDBJ whole genome shotgun (WGS) entry which is preliminary data.</text>
</comment>
<dbReference type="GO" id="GO:0009253">
    <property type="term" value="P:peptidoglycan catabolic process"/>
    <property type="evidence" value="ECO:0007669"/>
    <property type="project" value="InterPro"/>
</dbReference>
<dbReference type="InterPro" id="IPR015510">
    <property type="entry name" value="PGRP"/>
</dbReference>
<evidence type="ECO:0000256" key="1">
    <source>
        <dbReference type="ARBA" id="ARBA00007553"/>
    </source>
</evidence>
<dbReference type="SUPFAM" id="SSF55846">
    <property type="entry name" value="N-acetylmuramoyl-L-alanine amidase-like"/>
    <property type="match status" value="1"/>
</dbReference>
<dbReference type="EMBL" id="MWQN01000001">
    <property type="protein sequence ID" value="OPC82692.1"/>
    <property type="molecule type" value="Genomic_DNA"/>
</dbReference>
<proteinExistence type="inferred from homology"/>
<comment type="similarity">
    <text evidence="1">Belongs to the N-acetylmuramoyl-L-alanine amidase 2 family.</text>
</comment>
<name>A0A1T3P164_9ACTN</name>
<dbReference type="InterPro" id="IPR006619">
    <property type="entry name" value="PGRP_domain_met/bac"/>
</dbReference>